<evidence type="ECO:0000313" key="5">
    <source>
        <dbReference type="EMBL" id="TVP41629.1"/>
    </source>
</evidence>
<dbReference type="AlphaFoldDB" id="A0A557SYE1"/>
<organism evidence="5 6">
    <name type="scientific">Candidatus Nitrosocosmicus arcticus</name>
    <dbReference type="NCBI Taxonomy" id="2035267"/>
    <lineage>
        <taxon>Archaea</taxon>
        <taxon>Nitrososphaerota</taxon>
        <taxon>Nitrososphaeria</taxon>
        <taxon>Nitrososphaerales</taxon>
        <taxon>Nitrososphaeraceae</taxon>
        <taxon>Candidatus Nitrosocosmicus</taxon>
    </lineage>
</organism>
<dbReference type="GO" id="GO:0016779">
    <property type="term" value="F:nucleotidyltransferase activity"/>
    <property type="evidence" value="ECO:0007669"/>
    <property type="project" value="UniProtKB-ARBA"/>
</dbReference>
<dbReference type="EMBL" id="VOAH01000001">
    <property type="protein sequence ID" value="TVP41629.1"/>
    <property type="molecule type" value="Genomic_DNA"/>
</dbReference>
<evidence type="ECO:0000256" key="1">
    <source>
        <dbReference type="ARBA" id="ARBA00007707"/>
    </source>
</evidence>
<dbReference type="Gene3D" id="2.160.10.10">
    <property type="entry name" value="Hexapeptide repeat proteins"/>
    <property type="match status" value="1"/>
</dbReference>
<name>A0A557SYE1_9ARCH</name>
<dbReference type="InterPro" id="IPR050065">
    <property type="entry name" value="GlmU-like"/>
</dbReference>
<evidence type="ECO:0000256" key="2">
    <source>
        <dbReference type="ARBA" id="ARBA00007947"/>
    </source>
</evidence>
<reference evidence="5 6" key="1">
    <citation type="journal article" date="2019" name="Front. Microbiol.">
        <title>Ammonia Oxidation by the Arctic Terrestrial Thaumarchaeote Candidatus Nitrosocosmicus arcticus Is Stimulated by Increasing Temperatures.</title>
        <authorList>
            <person name="Alves R.J.E."/>
            <person name="Kerou M."/>
            <person name="Zappe A."/>
            <person name="Bittner R."/>
            <person name="Abby S.S."/>
            <person name="Schmidt H.A."/>
            <person name="Pfeifer K."/>
            <person name="Schleper C."/>
        </authorList>
    </citation>
    <scope>NUCLEOTIDE SEQUENCE [LARGE SCALE GENOMIC DNA]</scope>
    <source>
        <strain evidence="5 6">Kfb</strain>
    </source>
</reference>
<evidence type="ECO:0000313" key="6">
    <source>
        <dbReference type="Proteomes" id="UP000315289"/>
    </source>
</evidence>
<evidence type="ECO:0000256" key="3">
    <source>
        <dbReference type="ARBA" id="ARBA00022679"/>
    </source>
</evidence>
<evidence type="ECO:0000256" key="4">
    <source>
        <dbReference type="ARBA" id="ARBA00023315"/>
    </source>
</evidence>
<protein>
    <submittedName>
        <fullName evidence="5">N-acetylglucosamine-1-phosphate uridyltransferase</fullName>
    </submittedName>
</protein>
<dbReference type="InterPro" id="IPR001451">
    <property type="entry name" value="Hexapep"/>
</dbReference>
<keyword evidence="3 5" id="KW-0808">Transferase</keyword>
<dbReference type="PANTHER" id="PTHR43584:SF8">
    <property type="entry name" value="N-ACETYLMURAMATE ALPHA-1-PHOSPHATE URIDYLYLTRANSFERASE"/>
    <property type="match status" value="1"/>
</dbReference>
<dbReference type="Pfam" id="PF00132">
    <property type="entry name" value="Hexapep"/>
    <property type="match status" value="1"/>
</dbReference>
<comment type="similarity">
    <text evidence="1">In the C-terminal section; belongs to the transferase hexapeptide repeat family.</text>
</comment>
<dbReference type="SUPFAM" id="SSF51161">
    <property type="entry name" value="Trimeric LpxA-like enzymes"/>
    <property type="match status" value="1"/>
</dbReference>
<dbReference type="RefSeq" id="WP_144728232.1">
    <property type="nucleotide sequence ID" value="NZ_ML675578.1"/>
</dbReference>
<comment type="caution">
    <text evidence="5">The sequence shown here is derived from an EMBL/GenBank/DDBJ whole genome shotgun (WGS) entry which is preliminary data.</text>
</comment>
<dbReference type="GO" id="GO:0016746">
    <property type="term" value="F:acyltransferase activity"/>
    <property type="evidence" value="ECO:0007669"/>
    <property type="project" value="UniProtKB-KW"/>
</dbReference>
<dbReference type="Proteomes" id="UP000315289">
    <property type="component" value="Unassembled WGS sequence"/>
</dbReference>
<proteinExistence type="inferred from homology"/>
<dbReference type="InterPro" id="IPR011004">
    <property type="entry name" value="Trimer_LpxA-like_sf"/>
</dbReference>
<dbReference type="PANTHER" id="PTHR43584">
    <property type="entry name" value="NUCLEOTIDYL TRANSFERASE"/>
    <property type="match status" value="1"/>
</dbReference>
<accession>A0A557SYE1</accession>
<comment type="similarity">
    <text evidence="2">In the N-terminal section; belongs to the N-acetylglucosamine-1-phosphate uridyltransferase family.</text>
</comment>
<keyword evidence="4" id="KW-0012">Acyltransferase</keyword>
<keyword evidence="6" id="KW-1185">Reference proteome</keyword>
<sequence length="333" mass="37071">MKIVFMQSLSTSYSFLDYNESEVDSSIPSNCSLYLFGRALITRNIELINSLYNLETVLVPKKLNFISSIIKSTTDIPVEVIDENTYGKLIKSELRVSNKFESTEKNNTESSNNHIQQNTLVTNKNLLFLPCNTVIGKKSTRKSIEYYKFQYPWEFLDIIQELLKNEVTFSIISNKATIAKTAIIEGPCIIEDNVVIDDFAKIKGPSYIGNGSFIGMGSLIRNSMLDYNTSIGFNCEIGKTYFAGNAKISHHNVILDSIIGKNVWFGGYSGTANVLLTRKNVQYRINNELIDTGRNHFGAVVSNNSSIGASVIILPGRKIPPDSIIPAGTIFSK</sequence>
<gene>
    <name evidence="5" type="ORF">NARC_10035</name>
</gene>
<dbReference type="OrthoDB" id="15372at2157"/>